<name>A0A2U2PF95_9SPHI</name>
<dbReference type="Pfam" id="PF07980">
    <property type="entry name" value="SusD_RagB"/>
    <property type="match status" value="1"/>
</dbReference>
<keyword evidence="5" id="KW-0998">Cell outer membrane</keyword>
<dbReference type="Gene3D" id="1.25.40.390">
    <property type="match status" value="1"/>
</dbReference>
<gene>
    <name evidence="8" type="ORF">DDR33_13830</name>
</gene>
<evidence type="ECO:0000256" key="3">
    <source>
        <dbReference type="ARBA" id="ARBA00022729"/>
    </source>
</evidence>
<evidence type="ECO:0000256" key="2">
    <source>
        <dbReference type="ARBA" id="ARBA00006275"/>
    </source>
</evidence>
<evidence type="ECO:0000313" key="9">
    <source>
        <dbReference type="Proteomes" id="UP000245647"/>
    </source>
</evidence>
<dbReference type="OrthoDB" id="618454at2"/>
<sequence>MKISYIKYIVKTGAAFGMVATLLVSGCTDKFLDVDPQGQQPSQTFWSSEEDALKAVNAAYASLRTWGNTAFPAIAVESVGSDEAEKGSSTNDATYFNDYDNFTVTSTQGQLGGFWEAQYQNINYANQVLDNVPAISMNESLKARYLGEVKFIRAYSYFRLVRAFGGVPIRVHAVTADDKNVNIPRSTADEVYALIEQDLTDAASVLPTNYSANDLGRVTKGAALGLHAKVAMYLKKWESVFNYTNQIMGMGYSLVPNFERVFRLENENSSESVFEIQCALITGNKDASNSQYSQVQGVRGVTGGGWGFNVPTQVLADAFETGDPRRNATIIFRGETTPDGDVISPVGDNPMYNQKSYVPFNLYVTGYNEGAQQNVRVLRYSEVLLMNAEAANELGNATQALASLEQVRARARGSNTAILPRVTTTDKAQLRLAIWNERRVELAMEYDRYFDVIRQGRAAEIFGPKGWMAGKNEVWPIPQTEIDLSGGLLTQNPGY</sequence>
<dbReference type="Pfam" id="PF14322">
    <property type="entry name" value="SusD-like_3"/>
    <property type="match status" value="1"/>
</dbReference>
<dbReference type="AlphaFoldDB" id="A0A2U2PF95"/>
<comment type="subcellular location">
    <subcellularLocation>
        <location evidence="1">Cell outer membrane</location>
    </subcellularLocation>
</comment>
<evidence type="ECO:0000256" key="4">
    <source>
        <dbReference type="ARBA" id="ARBA00023136"/>
    </source>
</evidence>
<reference evidence="8 9" key="1">
    <citation type="submission" date="2018-04" db="EMBL/GenBank/DDBJ databases">
        <title>Pedobacter chongqingensis sp. nov., isolated from a rottenly hemp rope.</title>
        <authorList>
            <person name="Cai Y."/>
        </authorList>
    </citation>
    <scope>NUCLEOTIDE SEQUENCE [LARGE SCALE GENOMIC DNA]</scope>
    <source>
        <strain evidence="8 9">FJ4-8</strain>
    </source>
</reference>
<comment type="caution">
    <text evidence="8">The sequence shown here is derived from an EMBL/GenBank/DDBJ whole genome shotgun (WGS) entry which is preliminary data.</text>
</comment>
<feature type="domain" description="RagB/SusD" evidence="6">
    <location>
        <begin position="271"/>
        <end position="495"/>
    </location>
</feature>
<dbReference type="RefSeq" id="WP_109416581.1">
    <property type="nucleotide sequence ID" value="NZ_QEAS01000011.1"/>
</dbReference>
<dbReference type="PROSITE" id="PS51257">
    <property type="entry name" value="PROKAR_LIPOPROTEIN"/>
    <property type="match status" value="1"/>
</dbReference>
<proteinExistence type="inferred from homology"/>
<comment type="similarity">
    <text evidence="2">Belongs to the SusD family.</text>
</comment>
<keyword evidence="4" id="KW-0472">Membrane</keyword>
<accession>A0A2U2PF95</accession>
<dbReference type="Proteomes" id="UP000245647">
    <property type="component" value="Unassembled WGS sequence"/>
</dbReference>
<keyword evidence="9" id="KW-1185">Reference proteome</keyword>
<keyword evidence="3" id="KW-0732">Signal</keyword>
<dbReference type="SUPFAM" id="SSF48452">
    <property type="entry name" value="TPR-like"/>
    <property type="match status" value="1"/>
</dbReference>
<evidence type="ECO:0000259" key="6">
    <source>
        <dbReference type="Pfam" id="PF07980"/>
    </source>
</evidence>
<dbReference type="CDD" id="cd08977">
    <property type="entry name" value="SusD"/>
    <property type="match status" value="1"/>
</dbReference>
<evidence type="ECO:0000259" key="7">
    <source>
        <dbReference type="Pfam" id="PF14322"/>
    </source>
</evidence>
<evidence type="ECO:0000256" key="1">
    <source>
        <dbReference type="ARBA" id="ARBA00004442"/>
    </source>
</evidence>
<dbReference type="EMBL" id="QEAS01000011">
    <property type="protein sequence ID" value="PWG80066.1"/>
    <property type="molecule type" value="Genomic_DNA"/>
</dbReference>
<protein>
    <submittedName>
        <fullName evidence="8">RagB/SusD family nutrient uptake outer membrane protein</fullName>
    </submittedName>
</protein>
<evidence type="ECO:0000313" key="8">
    <source>
        <dbReference type="EMBL" id="PWG80066.1"/>
    </source>
</evidence>
<evidence type="ECO:0000256" key="5">
    <source>
        <dbReference type="ARBA" id="ARBA00023237"/>
    </source>
</evidence>
<dbReference type="InterPro" id="IPR033985">
    <property type="entry name" value="SusD-like_N"/>
</dbReference>
<dbReference type="InterPro" id="IPR012944">
    <property type="entry name" value="SusD_RagB_dom"/>
</dbReference>
<dbReference type="GO" id="GO:0009279">
    <property type="term" value="C:cell outer membrane"/>
    <property type="evidence" value="ECO:0007669"/>
    <property type="project" value="UniProtKB-SubCell"/>
</dbReference>
<dbReference type="InterPro" id="IPR011990">
    <property type="entry name" value="TPR-like_helical_dom_sf"/>
</dbReference>
<feature type="domain" description="SusD-like N-terminal" evidence="7">
    <location>
        <begin position="30"/>
        <end position="230"/>
    </location>
</feature>
<organism evidence="8 9">
    <name type="scientific">Pararcticibacter amylolyticus</name>
    <dbReference type="NCBI Taxonomy" id="2173175"/>
    <lineage>
        <taxon>Bacteria</taxon>
        <taxon>Pseudomonadati</taxon>
        <taxon>Bacteroidota</taxon>
        <taxon>Sphingobacteriia</taxon>
        <taxon>Sphingobacteriales</taxon>
        <taxon>Sphingobacteriaceae</taxon>
        <taxon>Pararcticibacter</taxon>
    </lineage>
</organism>